<protein>
    <submittedName>
        <fullName evidence="3">NAD-dependent epimerase/dehydratase family protein</fullName>
    </submittedName>
</protein>
<comment type="caution">
    <text evidence="3">The sequence shown here is derived from an EMBL/GenBank/DDBJ whole genome shotgun (WGS) entry which is preliminary data.</text>
</comment>
<dbReference type="Proteomes" id="UP001156441">
    <property type="component" value="Unassembled WGS sequence"/>
</dbReference>
<dbReference type="InterPro" id="IPR051783">
    <property type="entry name" value="NAD(P)-dependent_oxidoreduct"/>
</dbReference>
<keyword evidence="4" id="KW-1185">Reference proteome</keyword>
<accession>A0ABT2J910</accession>
<gene>
    <name evidence="3" type="ORF">JT362_14625</name>
</gene>
<dbReference type="RefSeq" id="WP_260191761.1">
    <property type="nucleotide sequence ID" value="NZ_JAFFZE010000012.1"/>
</dbReference>
<evidence type="ECO:0000313" key="3">
    <source>
        <dbReference type="EMBL" id="MCT2584357.1"/>
    </source>
</evidence>
<dbReference type="Gene3D" id="3.40.50.720">
    <property type="entry name" value="NAD(P)-binding Rossmann-like Domain"/>
    <property type="match status" value="1"/>
</dbReference>
<dbReference type="InterPro" id="IPR036291">
    <property type="entry name" value="NAD(P)-bd_dom_sf"/>
</dbReference>
<evidence type="ECO:0000259" key="2">
    <source>
        <dbReference type="Pfam" id="PF01370"/>
    </source>
</evidence>
<evidence type="ECO:0000313" key="4">
    <source>
        <dbReference type="Proteomes" id="UP001156441"/>
    </source>
</evidence>
<organism evidence="3 4">
    <name type="scientific">Actinophytocola gossypii</name>
    <dbReference type="NCBI Taxonomy" id="2812003"/>
    <lineage>
        <taxon>Bacteria</taxon>
        <taxon>Bacillati</taxon>
        <taxon>Actinomycetota</taxon>
        <taxon>Actinomycetes</taxon>
        <taxon>Pseudonocardiales</taxon>
        <taxon>Pseudonocardiaceae</taxon>
    </lineage>
</organism>
<dbReference type="PANTHER" id="PTHR48079:SF6">
    <property type="entry name" value="NAD(P)-BINDING DOMAIN-CONTAINING PROTEIN-RELATED"/>
    <property type="match status" value="1"/>
</dbReference>
<dbReference type="SUPFAM" id="SSF51735">
    <property type="entry name" value="NAD(P)-binding Rossmann-fold domains"/>
    <property type="match status" value="1"/>
</dbReference>
<dbReference type="InterPro" id="IPR001509">
    <property type="entry name" value="Epimerase_deHydtase"/>
</dbReference>
<reference evidence="3 4" key="1">
    <citation type="submission" date="2021-02" db="EMBL/GenBank/DDBJ databases">
        <title>Actinophytocola xerophila sp. nov., isolated from soil of cotton cropping field.</title>
        <authorList>
            <person name="Huang R."/>
            <person name="Chen X."/>
            <person name="Ge X."/>
            <person name="Liu W."/>
        </authorList>
    </citation>
    <scope>NUCLEOTIDE SEQUENCE [LARGE SCALE GENOMIC DNA]</scope>
    <source>
        <strain evidence="3 4">S1-96</strain>
    </source>
</reference>
<sequence length="355" mass="38103">MSPGPAKRVVVTGASGNVGSSVLRELNDDPDVGTIVAIARRCPEWTVDKAEWAVADVATDDLVPLLAGADVVIHLAWLLQPARTPVTTWEANVIGSVRVFEATAAAGVPALVYASSVGAYSPGPKDTMVDESWPTHGWPAASYTREKAYLERVLDGFEAQHPDVRVVRMRPGFLFQWEAASEQRRLFAGPLLPQRLVRPSMIPVVPDLPGLRMQVLHTDDAALAYRLAALDGHARGAYNLATEPVLDAPLLAELLGARVVPLPVWALRGPLVAAWRLHLTPADPDLFDAVLRLPLMDSTRARDELGWTPRYDAATTVGELLAGMRDVGGLPTPPLEPTVPGGRAHELRTGPGSTP</sequence>
<dbReference type="PANTHER" id="PTHR48079">
    <property type="entry name" value="PROTEIN YEEZ"/>
    <property type="match status" value="1"/>
</dbReference>
<proteinExistence type="predicted"/>
<feature type="domain" description="NAD-dependent epimerase/dehydratase" evidence="2">
    <location>
        <begin position="9"/>
        <end position="240"/>
    </location>
</feature>
<dbReference type="Pfam" id="PF01370">
    <property type="entry name" value="Epimerase"/>
    <property type="match status" value="1"/>
</dbReference>
<feature type="region of interest" description="Disordered" evidence="1">
    <location>
        <begin position="325"/>
        <end position="355"/>
    </location>
</feature>
<name>A0ABT2J910_9PSEU</name>
<evidence type="ECO:0000256" key="1">
    <source>
        <dbReference type="SAM" id="MobiDB-lite"/>
    </source>
</evidence>
<dbReference type="EMBL" id="JAFFZE010000012">
    <property type="protein sequence ID" value="MCT2584357.1"/>
    <property type="molecule type" value="Genomic_DNA"/>
</dbReference>